<keyword evidence="2" id="KW-0812">Transmembrane</keyword>
<evidence type="ECO:0000313" key="2">
    <source>
        <dbReference type="EMBL" id="VVD65906.1"/>
    </source>
</evidence>
<dbReference type="AlphaFoldDB" id="A0A5E4RR71"/>
<name>A0A5E4RR71_9BURK</name>
<keyword evidence="3" id="KW-1185">Reference proteome</keyword>
<dbReference type="RefSeq" id="WP_174970727.1">
    <property type="nucleotide sequence ID" value="NZ_CABPSD010000001.1"/>
</dbReference>
<feature type="compositionally biased region" description="Basic and acidic residues" evidence="1">
    <location>
        <begin position="1"/>
        <end position="11"/>
    </location>
</feature>
<evidence type="ECO:0000313" key="3">
    <source>
        <dbReference type="Proteomes" id="UP000368474"/>
    </source>
</evidence>
<feature type="compositionally biased region" description="Low complexity" evidence="1">
    <location>
        <begin position="30"/>
        <end position="44"/>
    </location>
</feature>
<accession>A0A5E4RR71</accession>
<evidence type="ECO:0000256" key="1">
    <source>
        <dbReference type="SAM" id="MobiDB-lite"/>
    </source>
</evidence>
<protein>
    <submittedName>
        <fullName evidence="2">Transmembrane transcriptional regulator (Anti-sigma factor)</fullName>
    </submittedName>
</protein>
<organism evidence="2 3">
    <name type="scientific">Pandoraea morbifera</name>
    <dbReference type="NCBI Taxonomy" id="2508300"/>
    <lineage>
        <taxon>Bacteria</taxon>
        <taxon>Pseudomonadati</taxon>
        <taxon>Pseudomonadota</taxon>
        <taxon>Betaproteobacteria</taxon>
        <taxon>Burkholderiales</taxon>
        <taxon>Burkholderiaceae</taxon>
        <taxon>Pandoraea</taxon>
    </lineage>
</organism>
<proteinExistence type="predicted"/>
<sequence>MNKPDDPDMTKAAEVPRGLPDDGARTGRVAPAAGESDAAGDGDATTLGRLLRDGSLRHEAPASLRGRLHDDLANAERHASALTGALASHASDMGAGRAPGERLDTDGATPGRASGQKAAPSRAAPGAPVRQAEAAWGPSLAPWLFGGAGGAILGGLAVAMALLVARPPTPPEPAPDVAATQGLQPQEIVSSHVRALLSQHPIDVISTDRHTVKPWFNGRIDYAPPVVDLSANGFPLEGGRLDYVGGRTVAVLVYRTDKHPIDVYVFPARDKAAAAPMMTGADGYAIARWRRGGMTYWAITDAEPAHLRVFVEALQAAT</sequence>
<gene>
    <name evidence="2" type="ORF">PMO31116_00345</name>
</gene>
<keyword evidence="2" id="KW-0472">Membrane</keyword>
<feature type="region of interest" description="Disordered" evidence="1">
    <location>
        <begin position="1"/>
        <end position="58"/>
    </location>
</feature>
<dbReference type="EMBL" id="CABPSD010000001">
    <property type="protein sequence ID" value="VVD65906.1"/>
    <property type="molecule type" value="Genomic_DNA"/>
</dbReference>
<feature type="region of interest" description="Disordered" evidence="1">
    <location>
        <begin position="91"/>
        <end position="130"/>
    </location>
</feature>
<dbReference type="Proteomes" id="UP000368474">
    <property type="component" value="Unassembled WGS sequence"/>
</dbReference>
<reference evidence="2 3" key="1">
    <citation type="submission" date="2019-08" db="EMBL/GenBank/DDBJ databases">
        <authorList>
            <person name="Peeters C."/>
        </authorList>
    </citation>
    <scope>NUCLEOTIDE SEQUENCE [LARGE SCALE GENOMIC DNA]</scope>
    <source>
        <strain evidence="2 3">LMG 31116</strain>
    </source>
</reference>